<evidence type="ECO:0000313" key="2">
    <source>
        <dbReference type="EMBL" id="BCB80203.1"/>
    </source>
</evidence>
<reference evidence="2 3" key="2">
    <citation type="submission" date="2020-03" db="EMBL/GenBank/DDBJ databases">
        <authorList>
            <person name="Ichikawa N."/>
            <person name="Kimura A."/>
            <person name="Kitahashi Y."/>
            <person name="Uohara A."/>
        </authorList>
    </citation>
    <scope>NUCLEOTIDE SEQUENCE [LARGE SCALE GENOMIC DNA]</scope>
    <source>
        <strain evidence="2 3">NBRC 107702</strain>
    </source>
</reference>
<accession>A0A6F8Y2D7</accession>
<feature type="transmembrane region" description="Helical" evidence="1">
    <location>
        <begin position="25"/>
        <end position="43"/>
    </location>
</feature>
<evidence type="ECO:0000256" key="1">
    <source>
        <dbReference type="SAM" id="Phobius"/>
    </source>
</evidence>
<sequence length="268" mass="29002">MTTYGHGYGYEEAPPRRRRRWGRRLLIVFLVLLVIIGGLLVVVDRVAASVAERTISDEIAKELVAQNITSSPPDVGVGGFPFLTQVLSGEYKSIKISLRDLEGNVEGNGVRVPRLDVDARNVSAPLEAIRSGQGDVVAQTLNGTATISYASVVDLMNAPDLRLSERDGKLVVNGPIEFAGQRITVSGTASDLRYEDGRVRIRFDELDAEGAPTQLPGVEAFLNQLARQFSISLTLPELPFKLDVGSVRPQPDGLAVEAQAANVALNQW</sequence>
<keyword evidence="1" id="KW-0472">Membrane</keyword>
<dbReference type="InterPro" id="IPR021373">
    <property type="entry name" value="DUF2993"/>
</dbReference>
<dbReference type="KEGG" id="pfla:Pflav_066130"/>
<dbReference type="Pfam" id="PF11209">
    <property type="entry name" value="LmeA"/>
    <property type="match status" value="1"/>
</dbReference>
<protein>
    <recommendedName>
        <fullName evidence="4">DUF2993 domain-containing protein</fullName>
    </recommendedName>
</protein>
<dbReference type="AlphaFoldDB" id="A0A6F8Y2D7"/>
<keyword evidence="1" id="KW-0812">Transmembrane</keyword>
<proteinExistence type="predicted"/>
<dbReference type="EMBL" id="AP022870">
    <property type="protein sequence ID" value="BCB80203.1"/>
    <property type="molecule type" value="Genomic_DNA"/>
</dbReference>
<dbReference type="Proteomes" id="UP000502508">
    <property type="component" value="Chromosome"/>
</dbReference>
<keyword evidence="3" id="KW-1185">Reference proteome</keyword>
<keyword evidence="1" id="KW-1133">Transmembrane helix</keyword>
<name>A0A6F8Y2D7_9ACTN</name>
<evidence type="ECO:0008006" key="4">
    <source>
        <dbReference type="Google" id="ProtNLM"/>
    </source>
</evidence>
<dbReference type="RefSeq" id="WP_232072129.1">
    <property type="nucleotide sequence ID" value="NZ_AP022870.1"/>
</dbReference>
<gene>
    <name evidence="2" type="ORF">Pflav_066130</name>
</gene>
<evidence type="ECO:0000313" key="3">
    <source>
        <dbReference type="Proteomes" id="UP000502508"/>
    </source>
</evidence>
<reference evidence="2 3" key="1">
    <citation type="submission" date="2020-03" db="EMBL/GenBank/DDBJ databases">
        <title>Whole genome shotgun sequence of Phytohabitans flavus NBRC 107702.</title>
        <authorList>
            <person name="Komaki H."/>
            <person name="Tamura T."/>
        </authorList>
    </citation>
    <scope>NUCLEOTIDE SEQUENCE [LARGE SCALE GENOMIC DNA]</scope>
    <source>
        <strain evidence="2 3">NBRC 107702</strain>
    </source>
</reference>
<organism evidence="2 3">
    <name type="scientific">Phytohabitans flavus</name>
    <dbReference type="NCBI Taxonomy" id="1076124"/>
    <lineage>
        <taxon>Bacteria</taxon>
        <taxon>Bacillati</taxon>
        <taxon>Actinomycetota</taxon>
        <taxon>Actinomycetes</taxon>
        <taxon>Micromonosporales</taxon>
        <taxon>Micromonosporaceae</taxon>
    </lineage>
</organism>